<comment type="subcellular location">
    <subcellularLocation>
        <location evidence="1">Membrane</location>
        <topology evidence="1">Multi-pass membrane protein</topology>
    </subcellularLocation>
</comment>
<dbReference type="PANTHER" id="PTHR11814">
    <property type="entry name" value="SULFATE TRANSPORTER"/>
    <property type="match status" value="1"/>
</dbReference>
<dbReference type="GO" id="GO:0055085">
    <property type="term" value="P:transmembrane transport"/>
    <property type="evidence" value="ECO:0007669"/>
    <property type="project" value="InterPro"/>
</dbReference>
<evidence type="ECO:0000259" key="6">
    <source>
        <dbReference type="Pfam" id="PF00916"/>
    </source>
</evidence>
<evidence type="ECO:0000256" key="5">
    <source>
        <dbReference type="SAM" id="Phobius"/>
    </source>
</evidence>
<dbReference type="OrthoDB" id="288203at2759"/>
<evidence type="ECO:0000256" key="3">
    <source>
        <dbReference type="ARBA" id="ARBA00022989"/>
    </source>
</evidence>
<evidence type="ECO:0000256" key="1">
    <source>
        <dbReference type="ARBA" id="ARBA00004141"/>
    </source>
</evidence>
<gene>
    <name evidence="8" type="primary">20216562</name>
    <name evidence="7" type="ORF">HELRODRAFT_86048</name>
</gene>
<dbReference type="Proteomes" id="UP000015101">
    <property type="component" value="Unassembled WGS sequence"/>
</dbReference>
<dbReference type="GeneID" id="20216562"/>
<name>T1G665_HELRO</name>
<reference evidence="8" key="3">
    <citation type="submission" date="2015-06" db="UniProtKB">
        <authorList>
            <consortium name="EnsemblMetazoa"/>
        </authorList>
    </citation>
    <scope>IDENTIFICATION</scope>
</reference>
<feature type="transmembrane region" description="Helical" evidence="5">
    <location>
        <begin position="27"/>
        <end position="47"/>
    </location>
</feature>
<keyword evidence="4 5" id="KW-0472">Membrane</keyword>
<dbReference type="AlphaFoldDB" id="T1G665"/>
<dbReference type="STRING" id="6412.T1G665"/>
<accession>T1G665</accession>
<feature type="transmembrane region" description="Helical" evidence="5">
    <location>
        <begin position="103"/>
        <end position="130"/>
    </location>
</feature>
<dbReference type="HOGENOM" id="CLU_003182_5_4_1"/>
<dbReference type="eggNOG" id="KOG0236">
    <property type="taxonomic scope" value="Eukaryota"/>
</dbReference>
<sequence>MWSYLQIIFPCLIWLPKYRWRHLKGDLVAGLITGLSVLPQGLAYGQIVELPAQYGLYSSIMGSYTYAVLGGCKDVAVGPSAVVSIVTAEYGTGRSPIAKDPTYATILAFVSGFILLTAGLLKIGFIFSFISQPVWKGFRAAAGITIFMSRIKKWWGLLGVPRQFLSQLYWTLKRISDTK</sequence>
<reference evidence="9" key="1">
    <citation type="submission" date="2012-12" db="EMBL/GenBank/DDBJ databases">
        <authorList>
            <person name="Hellsten U."/>
            <person name="Grimwood J."/>
            <person name="Chapman J.A."/>
            <person name="Shapiro H."/>
            <person name="Aerts A."/>
            <person name="Otillar R.P."/>
            <person name="Terry A.Y."/>
            <person name="Boore J.L."/>
            <person name="Simakov O."/>
            <person name="Marletaz F."/>
            <person name="Cho S.-J."/>
            <person name="Edsinger-Gonzales E."/>
            <person name="Havlak P."/>
            <person name="Kuo D.-H."/>
            <person name="Larsson T."/>
            <person name="Lv J."/>
            <person name="Arendt D."/>
            <person name="Savage R."/>
            <person name="Osoegawa K."/>
            <person name="de Jong P."/>
            <person name="Lindberg D.R."/>
            <person name="Seaver E.C."/>
            <person name="Weisblat D.A."/>
            <person name="Putnam N.H."/>
            <person name="Grigoriev I.V."/>
            <person name="Rokhsar D.S."/>
        </authorList>
    </citation>
    <scope>NUCLEOTIDE SEQUENCE</scope>
</reference>
<evidence type="ECO:0000256" key="2">
    <source>
        <dbReference type="ARBA" id="ARBA00022692"/>
    </source>
</evidence>
<evidence type="ECO:0000313" key="8">
    <source>
        <dbReference type="EnsemblMetazoa" id="HelroP86048"/>
    </source>
</evidence>
<evidence type="ECO:0000313" key="7">
    <source>
        <dbReference type="EMBL" id="ESN96910.1"/>
    </source>
</evidence>
<evidence type="ECO:0000313" key="9">
    <source>
        <dbReference type="Proteomes" id="UP000015101"/>
    </source>
</evidence>
<dbReference type="EMBL" id="AMQM01006533">
    <property type="status" value="NOT_ANNOTATED_CDS"/>
    <property type="molecule type" value="Genomic_DNA"/>
</dbReference>
<feature type="domain" description="SLC26A/SulP transporter" evidence="6">
    <location>
        <begin position="23"/>
        <end position="175"/>
    </location>
</feature>
<evidence type="ECO:0000256" key="4">
    <source>
        <dbReference type="ARBA" id="ARBA00023136"/>
    </source>
</evidence>
<dbReference type="GO" id="GO:0016020">
    <property type="term" value="C:membrane"/>
    <property type="evidence" value="ECO:0007669"/>
    <property type="project" value="UniProtKB-SubCell"/>
</dbReference>
<dbReference type="InterPro" id="IPR011547">
    <property type="entry name" value="SLC26A/SulP_dom"/>
</dbReference>
<dbReference type="EMBL" id="KB097487">
    <property type="protein sequence ID" value="ESN96910.1"/>
    <property type="molecule type" value="Genomic_DNA"/>
</dbReference>
<proteinExistence type="predicted"/>
<dbReference type="InParanoid" id="T1G665"/>
<dbReference type="EnsemblMetazoa" id="HelroT86048">
    <property type="protein sequence ID" value="HelroP86048"/>
    <property type="gene ID" value="HelroG86048"/>
</dbReference>
<protein>
    <recommendedName>
        <fullName evidence="6">SLC26A/SulP transporter domain-containing protein</fullName>
    </recommendedName>
</protein>
<dbReference type="InterPro" id="IPR001902">
    <property type="entry name" value="SLC26A/SulP_fam"/>
</dbReference>
<keyword evidence="2 5" id="KW-0812">Transmembrane</keyword>
<dbReference type="Pfam" id="PF00916">
    <property type="entry name" value="Sulfate_transp"/>
    <property type="match status" value="1"/>
</dbReference>
<dbReference type="KEGG" id="hro:HELRODRAFT_86048"/>
<dbReference type="EMBL" id="AMQM01006532">
    <property type="status" value="NOT_ANNOTATED_CDS"/>
    <property type="molecule type" value="Genomic_DNA"/>
</dbReference>
<dbReference type="OMA" id="MASCIRQ"/>
<keyword evidence="3 5" id="KW-1133">Transmembrane helix</keyword>
<dbReference type="RefSeq" id="XP_009024942.1">
    <property type="nucleotide sequence ID" value="XM_009026694.1"/>
</dbReference>
<organism evidence="8 9">
    <name type="scientific">Helobdella robusta</name>
    <name type="common">Californian leech</name>
    <dbReference type="NCBI Taxonomy" id="6412"/>
    <lineage>
        <taxon>Eukaryota</taxon>
        <taxon>Metazoa</taxon>
        <taxon>Spiralia</taxon>
        <taxon>Lophotrochozoa</taxon>
        <taxon>Annelida</taxon>
        <taxon>Clitellata</taxon>
        <taxon>Hirudinea</taxon>
        <taxon>Rhynchobdellida</taxon>
        <taxon>Glossiphoniidae</taxon>
        <taxon>Helobdella</taxon>
    </lineage>
</organism>
<keyword evidence="9" id="KW-1185">Reference proteome</keyword>
<dbReference type="CTD" id="20216562"/>
<reference evidence="7 9" key="2">
    <citation type="journal article" date="2013" name="Nature">
        <title>Insights into bilaterian evolution from three spiralian genomes.</title>
        <authorList>
            <person name="Simakov O."/>
            <person name="Marletaz F."/>
            <person name="Cho S.J."/>
            <person name="Edsinger-Gonzales E."/>
            <person name="Havlak P."/>
            <person name="Hellsten U."/>
            <person name="Kuo D.H."/>
            <person name="Larsson T."/>
            <person name="Lv J."/>
            <person name="Arendt D."/>
            <person name="Savage R."/>
            <person name="Osoegawa K."/>
            <person name="de Jong P."/>
            <person name="Grimwood J."/>
            <person name="Chapman J.A."/>
            <person name="Shapiro H."/>
            <person name="Aerts A."/>
            <person name="Otillar R.P."/>
            <person name="Terry A.Y."/>
            <person name="Boore J.L."/>
            <person name="Grigoriev I.V."/>
            <person name="Lindberg D.R."/>
            <person name="Seaver E.C."/>
            <person name="Weisblat D.A."/>
            <person name="Putnam N.H."/>
            <person name="Rokhsar D.S."/>
        </authorList>
    </citation>
    <scope>NUCLEOTIDE SEQUENCE</scope>
</reference>